<feature type="transmembrane region" description="Helical" evidence="1">
    <location>
        <begin position="205"/>
        <end position="227"/>
    </location>
</feature>
<protein>
    <submittedName>
        <fullName evidence="2">ABC transporter permease</fullName>
    </submittedName>
</protein>
<keyword evidence="3" id="KW-1185">Reference proteome</keyword>
<dbReference type="PANTHER" id="PTHR30188:SF3">
    <property type="entry name" value="ABC TRANSPORTER PERMEASE"/>
    <property type="match status" value="1"/>
</dbReference>
<keyword evidence="1" id="KW-0812">Transmembrane</keyword>
<dbReference type="EMBL" id="JAENIL010000041">
    <property type="protein sequence ID" value="MBK1879141.1"/>
    <property type="molecule type" value="Genomic_DNA"/>
</dbReference>
<evidence type="ECO:0000313" key="3">
    <source>
        <dbReference type="Proteomes" id="UP000617628"/>
    </source>
</evidence>
<feature type="transmembrane region" description="Helical" evidence="1">
    <location>
        <begin position="317"/>
        <end position="340"/>
    </location>
</feature>
<evidence type="ECO:0000313" key="2">
    <source>
        <dbReference type="EMBL" id="MBK1879141.1"/>
    </source>
</evidence>
<feature type="transmembrane region" description="Helical" evidence="1">
    <location>
        <begin position="352"/>
        <end position="378"/>
    </location>
</feature>
<dbReference type="PANTHER" id="PTHR30188">
    <property type="entry name" value="ABC TRANSPORTER PERMEASE PROTEIN-RELATED"/>
    <property type="match status" value="1"/>
</dbReference>
<organism evidence="2 3">
    <name type="scientific">Pelagicoccus mobilis</name>
    <dbReference type="NCBI Taxonomy" id="415221"/>
    <lineage>
        <taxon>Bacteria</taxon>
        <taxon>Pseudomonadati</taxon>
        <taxon>Verrucomicrobiota</taxon>
        <taxon>Opitutia</taxon>
        <taxon>Puniceicoccales</taxon>
        <taxon>Pelagicoccaceae</taxon>
        <taxon>Pelagicoccus</taxon>
    </lineage>
</organism>
<name>A0A934VMS4_9BACT</name>
<keyword evidence="1" id="KW-1133">Transmembrane helix</keyword>
<dbReference type="GO" id="GO:0043190">
    <property type="term" value="C:ATP-binding cassette (ABC) transporter complex"/>
    <property type="evidence" value="ECO:0007669"/>
    <property type="project" value="InterPro"/>
</dbReference>
<comment type="caution">
    <text evidence="2">The sequence shown here is derived from an EMBL/GenBank/DDBJ whole genome shotgun (WGS) entry which is preliminary data.</text>
</comment>
<dbReference type="InterPro" id="IPR030802">
    <property type="entry name" value="Permease_MalE"/>
</dbReference>
<dbReference type="Pfam" id="PF02405">
    <property type="entry name" value="MlaE"/>
    <property type="match status" value="1"/>
</dbReference>
<reference evidence="2" key="1">
    <citation type="submission" date="2021-01" db="EMBL/GenBank/DDBJ databases">
        <title>Modified the classification status of verrucomicrobia.</title>
        <authorList>
            <person name="Feng X."/>
        </authorList>
    </citation>
    <scope>NUCLEOTIDE SEQUENCE</scope>
    <source>
        <strain evidence="2">KCTC 13126</strain>
    </source>
</reference>
<dbReference type="RefSeq" id="WP_200357353.1">
    <property type="nucleotide sequence ID" value="NZ_JAENIL010000041.1"/>
</dbReference>
<evidence type="ECO:0000256" key="1">
    <source>
        <dbReference type="SAM" id="Phobius"/>
    </source>
</evidence>
<accession>A0A934VMS4</accession>
<dbReference type="AlphaFoldDB" id="A0A934VMS4"/>
<sequence>MSLTDTNNPDRQEWLSYQTGNLVVQLGEGWSEADQLPSRERSYKEKLSKCSEGDVVAFKGEGVRGDRPLQLATLLDWVRLAEAEGLVVDFDGLSPQAVSLMRLALAAPKKEKEVESDQDVFERIGRLFMARQGEKRQVYEFTGELMRSLVRLVMGKARFRGRDFWMCLEDCGVKALPIVALISTMVGVILGFVGGTQLQAFGSTIYMVDLVGVAVAWELGCLMTGVIMSGRTGAAFAAQLGSMKVNQEIDALDTLGLSTMEYLVVPRALALILMMPLLTLFADFFGCLGGFIVALQFDISPVEYWVELTGTLDLRGILRGIIKSFFFGIIVAGTGCYYGMFSGRSSSAVGTAATKAVVSGISWVIVCDAMFAFVFQVVGF</sequence>
<proteinExistence type="predicted"/>
<gene>
    <name evidence="2" type="ORF">JIN87_19810</name>
</gene>
<dbReference type="Proteomes" id="UP000617628">
    <property type="component" value="Unassembled WGS sequence"/>
</dbReference>
<feature type="transmembrane region" description="Helical" evidence="1">
    <location>
        <begin position="268"/>
        <end position="297"/>
    </location>
</feature>
<feature type="transmembrane region" description="Helical" evidence="1">
    <location>
        <begin position="175"/>
        <end position="193"/>
    </location>
</feature>
<keyword evidence="1" id="KW-0472">Membrane</keyword>
<dbReference type="GO" id="GO:0005548">
    <property type="term" value="F:phospholipid transporter activity"/>
    <property type="evidence" value="ECO:0007669"/>
    <property type="project" value="TreeGrafter"/>
</dbReference>